<dbReference type="PANTHER" id="PTHR43685:SF11">
    <property type="entry name" value="GLYCOSYLTRANSFERASE TAGX-RELATED"/>
    <property type="match status" value="1"/>
</dbReference>
<keyword evidence="3" id="KW-0677">Repeat</keyword>
<dbReference type="InterPro" id="IPR029489">
    <property type="entry name" value="OGT/SEC/SPY_C"/>
</dbReference>
<name>A0ABR8AC89_9CYAN</name>
<dbReference type="Gene3D" id="3.40.50.11380">
    <property type="match status" value="1"/>
</dbReference>
<evidence type="ECO:0000313" key="7">
    <source>
        <dbReference type="EMBL" id="MBD2197616.1"/>
    </source>
</evidence>
<evidence type="ECO:0000256" key="4">
    <source>
        <dbReference type="ARBA" id="ARBA00022803"/>
    </source>
</evidence>
<feature type="domain" description="Glycosyltransferase 2-like" evidence="5">
    <location>
        <begin position="380"/>
        <end position="540"/>
    </location>
</feature>
<dbReference type="SUPFAM" id="SSF53756">
    <property type="entry name" value="UDP-Glycosyltransferase/glycogen phosphorylase"/>
    <property type="match status" value="1"/>
</dbReference>
<feature type="domain" description="Glycosyltransferase 2-like" evidence="5">
    <location>
        <begin position="9"/>
        <end position="128"/>
    </location>
</feature>
<proteinExistence type="predicted"/>
<dbReference type="InterPro" id="IPR029044">
    <property type="entry name" value="Nucleotide-diphossugar_trans"/>
</dbReference>
<dbReference type="Gene3D" id="3.90.550.10">
    <property type="entry name" value="Spore Coat Polysaccharide Biosynthesis Protein SpsA, Chain A"/>
    <property type="match status" value="4"/>
</dbReference>
<keyword evidence="8" id="KW-1185">Reference proteome</keyword>
<dbReference type="Proteomes" id="UP000658514">
    <property type="component" value="Unassembled WGS sequence"/>
</dbReference>
<dbReference type="Pfam" id="PF00535">
    <property type="entry name" value="Glycos_transf_2"/>
    <property type="match status" value="4"/>
</dbReference>
<accession>A0ABR8AC89</accession>
<dbReference type="CDD" id="cd01635">
    <property type="entry name" value="Glycosyltransferase_GTB-type"/>
    <property type="match status" value="1"/>
</dbReference>
<protein>
    <submittedName>
        <fullName evidence="7">Glycosyltransferase</fullName>
    </submittedName>
</protein>
<comment type="caution">
    <text evidence="7">The sequence shown here is derived from an EMBL/GenBank/DDBJ whole genome shotgun (WGS) entry which is preliminary data.</text>
</comment>
<feature type="domain" description="Glycosyltransferase 2-like" evidence="5">
    <location>
        <begin position="637"/>
        <end position="817"/>
    </location>
</feature>
<dbReference type="SUPFAM" id="SSF53448">
    <property type="entry name" value="Nucleotide-diphospho-sugar transferases"/>
    <property type="match status" value="4"/>
</dbReference>
<comment type="pathway">
    <text evidence="1">Protein modification; protein glycosylation.</text>
</comment>
<keyword evidence="4" id="KW-0802">TPR repeat</keyword>
<evidence type="ECO:0000256" key="1">
    <source>
        <dbReference type="ARBA" id="ARBA00004922"/>
    </source>
</evidence>
<evidence type="ECO:0000313" key="8">
    <source>
        <dbReference type="Proteomes" id="UP000658514"/>
    </source>
</evidence>
<dbReference type="InterPro" id="IPR001173">
    <property type="entry name" value="Glyco_trans_2-like"/>
</dbReference>
<dbReference type="Pfam" id="PF13844">
    <property type="entry name" value="Glyco_transf_41"/>
    <property type="match status" value="1"/>
</dbReference>
<dbReference type="EMBL" id="JACJQH010000030">
    <property type="protein sequence ID" value="MBD2197616.1"/>
    <property type="molecule type" value="Genomic_DNA"/>
</dbReference>
<reference evidence="7 8" key="1">
    <citation type="journal article" date="2020" name="ISME J.">
        <title>Comparative genomics reveals insights into cyanobacterial evolution and habitat adaptation.</title>
        <authorList>
            <person name="Chen M.Y."/>
            <person name="Teng W.K."/>
            <person name="Zhao L."/>
            <person name="Hu C.X."/>
            <person name="Zhou Y.K."/>
            <person name="Han B.P."/>
            <person name="Song L.R."/>
            <person name="Shu W.S."/>
        </authorList>
    </citation>
    <scope>NUCLEOTIDE SEQUENCE [LARGE SCALE GENOMIC DNA]</scope>
    <source>
        <strain evidence="7 8">FACHB-288</strain>
    </source>
</reference>
<evidence type="ECO:0000256" key="3">
    <source>
        <dbReference type="ARBA" id="ARBA00022737"/>
    </source>
</evidence>
<dbReference type="CDD" id="cd04184">
    <property type="entry name" value="GT2_RfbC_Mx_like"/>
    <property type="match status" value="1"/>
</dbReference>
<evidence type="ECO:0000259" key="5">
    <source>
        <dbReference type="Pfam" id="PF00535"/>
    </source>
</evidence>
<feature type="domain" description="O-GlcNAc transferase C-terminal" evidence="6">
    <location>
        <begin position="1566"/>
        <end position="1776"/>
    </location>
</feature>
<evidence type="ECO:0000259" key="6">
    <source>
        <dbReference type="Pfam" id="PF13844"/>
    </source>
</evidence>
<organism evidence="7 8">
    <name type="scientific">Calothrix parietina FACHB-288</name>
    <dbReference type="NCBI Taxonomy" id="2692896"/>
    <lineage>
        <taxon>Bacteria</taxon>
        <taxon>Bacillati</taxon>
        <taxon>Cyanobacteriota</taxon>
        <taxon>Cyanophyceae</taxon>
        <taxon>Nostocales</taxon>
        <taxon>Calotrichaceae</taxon>
        <taxon>Calothrix</taxon>
    </lineage>
</organism>
<evidence type="ECO:0000256" key="2">
    <source>
        <dbReference type="ARBA" id="ARBA00022679"/>
    </source>
</evidence>
<dbReference type="PANTHER" id="PTHR43685">
    <property type="entry name" value="GLYCOSYLTRANSFERASE"/>
    <property type="match status" value="1"/>
</dbReference>
<feature type="domain" description="Glycosyltransferase 2-like" evidence="5">
    <location>
        <begin position="935"/>
        <end position="1069"/>
    </location>
</feature>
<keyword evidence="2" id="KW-0808">Transferase</keyword>
<dbReference type="Gene3D" id="3.40.50.2000">
    <property type="entry name" value="Glycogen Phosphorylase B"/>
    <property type="match status" value="1"/>
</dbReference>
<sequence>MTLSNPLISVIMTTYNHELYVGEAIESVLSQTYENIELIIVNDGSTDRTDDIIKKFDDKRITYIYQKNQGTSSATNKAILASKGKYIALMSGDDICYTSKLEKQYNYLSNFDIRVVFSWVDFINESSQLIDCPHFLEQLFNHPNRARHEILRYLFFRGNYINAVTGLISKELLLETGLFNLASIQLQDFEMWLKLIKRDEIYILPEPLVKYRVITQGKNLSNPSNSIRSDFEYQQIYRSIFDDVPKEFFKAAFADIIRNPQFSNRIDYELEKAFLYLQHNSSYVQIIGCEKLFKLFQDPDIVVQSTSKYNFSLVDLYKLTNQIDFLNKKSSIENQEILKQQEKELVKYNLIINHFDYEIKRNLNFLSANTHSLKYKPIFSIIFPVYNTPSTYLRDAIESVLDQIYPYWELCIADDASTEAHVRKILGEYAQKDSRIKVVFRDKNGHISRTSNSAIEIATGEFIALFDHDDLLTSDALYEVALLLNQHPDADMIYSDEDKVNDHNQFLYPTYKPDWCPDSFFSRMYTCHLGVYRRSLVNKIGGFRVGYEGSQDYDLVLRFTEETKKIFHIPKVLYHWRLHAGSTSASTTAKSYAYEAAIKALTDALQRRGEKGVVLQDANIPGHYHVRYEIEDYKLVSIIILTQDFCSNLNQCLESIFAETLYPNYEVIVIQTGNITSTTEESIQHWQVQQPGKFKHYLHQIPFNYSVLNNYAVKKSQGDYLLFLNNDTQIIQGDWLNAMVEQVQRESIGAVGTLLTYPNNSIQHVGSVLGLGKIANHIYKGLTRIAEDHAVTNILLINNISIVTGACLMCRREVFDTISGFDEALPIHYNDVDLCLKIKSHGYHNIYIPHVRLIHQELKSWQEQISQEELLQLEAAAFKLMQDRWGIKLNSDPCFSPHLIRHLNFQIQSENQESTQFIHEGKENKEQALSQPLVSICIPTYNGEKFIAEAINSVLSQTYPSLEIILSDDSSTDKTVDIAKSLLQKSSVKFSILEHSQYGLANNWNFCISQAQGKYIKFLFQDDLLEPNAVALMVNIAEKDKEIGLVFSPRKIFTNTGDTIYDSNFLREHEAKDVHKAWSKLQPIQLGQELLQSPNIFDAPINKVGEPSTVLIRKEIFDSLGLFNSEFCQLVDLEMWLRIMSQYKIGFVDKYLSKFRIHSQQQTRRNASVEKAIFSDYQKLFHAIYNDQRYPQVTRQLAFYQNAVLSQQDSDLRQSRRQLADQWLNITPEQMPIMYAGILGETHKVLVNSSIKYKSLTDEEQIFVDSLIQHIEAGFEQPKAIQYLLAVMLYQRADRLRLPYDLSDIPHWLVKDYVQFLFASPVHFQEIGEANNYYNYMQGWLDYLHTSISQEPDSIVLHTAVNYFAQIANFIPLYFNEANLKDIYVKRADILEFFLKNKGHEVDYEFTEIPVNRKKIRLGILASHFTPGSETFAYLPVYEYLSREFEVILYSLTKTGHSLEQYCQSCANFFKRLPQDLTQQVNTIRADDLDILFIATNVTAVTNQICLLAMHRLARIQVTSGGSVVTTGIRHIDYYISGTLTDPSATAQEQYREKLLKLEGTAHCFSYGTEQEQVNVEVTRKKLGIAEDTVAFISGANFYKMIPELINTWAKIIVEVPNSVLVLLPYGPNWSNSYPKESFENYLINVFEEYGISADRLIVLAPQPVPNREEVKEYLKIADVYLDSYPFAGTTSLIEPLQVNLPVIARQGNSFRSAMGAAMIRSMKISDLVADSEESYIKLAIALGNDPELRHNKRQQIQEKMQANPSFLDSRSYSAKIESLFKQVFNNYLVETLSQNLPLRDINLIIFPDWTQSEESIGLELERVIKALANYPDSEKTTLLIDTNNIAVEDAEIFLSSVAMNLLMNEDLDITEGLEISLVDKLGDNQWQALLLSLTGRIVLENENKPAITHLPIQEIYTWELEKLTSSTLEIEPV</sequence>
<dbReference type="InterPro" id="IPR050834">
    <property type="entry name" value="Glycosyltransf_2"/>
</dbReference>
<gene>
    <name evidence="7" type="ORF">H6G24_19250</name>
</gene>
<dbReference type="RefSeq" id="WP_190547305.1">
    <property type="nucleotide sequence ID" value="NZ_CAWPNO010000063.1"/>
</dbReference>